<gene>
    <name evidence="14" type="ORF">GEV33_009312</name>
</gene>
<keyword evidence="2" id="KW-0645">Protease</keyword>
<dbReference type="PANTHER" id="PTHR37984">
    <property type="entry name" value="PROTEIN CBG26694"/>
    <property type="match status" value="1"/>
</dbReference>
<evidence type="ECO:0000313" key="14">
    <source>
        <dbReference type="EMBL" id="KAH0813479.1"/>
    </source>
</evidence>
<feature type="domain" description="Integrase catalytic" evidence="13">
    <location>
        <begin position="156"/>
        <end position="314"/>
    </location>
</feature>
<keyword evidence="8" id="KW-0695">RNA-directed DNA polymerase</keyword>
<evidence type="ECO:0000259" key="11">
    <source>
        <dbReference type="PROSITE" id="PS50158"/>
    </source>
</evidence>
<dbReference type="InterPro" id="IPR043128">
    <property type="entry name" value="Rev_trsase/Diguanyl_cyclase"/>
</dbReference>
<dbReference type="Gene3D" id="3.10.10.10">
    <property type="entry name" value="HIV Type 1 Reverse Transcriptase, subunit A, domain 1"/>
    <property type="match status" value="1"/>
</dbReference>
<dbReference type="GO" id="GO:0004519">
    <property type="term" value="F:endonuclease activity"/>
    <property type="evidence" value="ECO:0007669"/>
    <property type="project" value="UniProtKB-KW"/>
</dbReference>
<dbReference type="PROSITE" id="PS50878">
    <property type="entry name" value="RT_POL"/>
    <property type="match status" value="1"/>
</dbReference>
<dbReference type="InterPro" id="IPR000477">
    <property type="entry name" value="RT_dom"/>
</dbReference>
<dbReference type="Pfam" id="PF00665">
    <property type="entry name" value="rve"/>
    <property type="match status" value="2"/>
</dbReference>
<keyword evidence="6" id="KW-0255">Endonuclease</keyword>
<feature type="domain" description="CCHC-type" evidence="11">
    <location>
        <begin position="809"/>
        <end position="823"/>
    </location>
</feature>
<dbReference type="Proteomes" id="UP000719412">
    <property type="component" value="Unassembled WGS sequence"/>
</dbReference>
<dbReference type="EC" id="2.7.7.49" evidence="1"/>
<evidence type="ECO:0000256" key="10">
    <source>
        <dbReference type="SAM" id="MobiDB-lite"/>
    </source>
</evidence>
<dbReference type="PROSITE" id="PS50994">
    <property type="entry name" value="INTEGRASE"/>
    <property type="match status" value="2"/>
</dbReference>
<dbReference type="InterPro" id="IPR043502">
    <property type="entry name" value="DNA/RNA_pol_sf"/>
</dbReference>
<evidence type="ECO:0000256" key="5">
    <source>
        <dbReference type="ARBA" id="ARBA00022722"/>
    </source>
</evidence>
<evidence type="ECO:0000256" key="1">
    <source>
        <dbReference type="ARBA" id="ARBA00012493"/>
    </source>
</evidence>
<dbReference type="InterPro" id="IPR036875">
    <property type="entry name" value="Znf_CCHC_sf"/>
</dbReference>
<keyword evidence="9" id="KW-0479">Metal-binding</keyword>
<dbReference type="InterPro" id="IPR021109">
    <property type="entry name" value="Peptidase_aspartic_dom_sf"/>
</dbReference>
<dbReference type="InterPro" id="IPR001584">
    <property type="entry name" value="Integrase_cat-core"/>
</dbReference>
<dbReference type="Pfam" id="PF17921">
    <property type="entry name" value="Integrase_H2C2"/>
    <property type="match status" value="2"/>
</dbReference>
<dbReference type="FunFam" id="3.10.10.10:FF:000007">
    <property type="entry name" value="Retrovirus-related Pol polyprotein from transposon 17.6-like Protein"/>
    <property type="match status" value="1"/>
</dbReference>
<feature type="compositionally biased region" description="Polar residues" evidence="10">
    <location>
        <begin position="479"/>
        <end position="496"/>
    </location>
</feature>
<feature type="domain" description="Integrase catalytic" evidence="13">
    <location>
        <begin position="1709"/>
        <end position="1867"/>
    </location>
</feature>
<feature type="compositionally biased region" description="Basic and acidic residues" evidence="10">
    <location>
        <begin position="502"/>
        <end position="518"/>
    </location>
</feature>
<dbReference type="SUPFAM" id="SSF57756">
    <property type="entry name" value="Retrovirus zinc finger-like domains"/>
    <property type="match status" value="1"/>
</dbReference>
<dbReference type="GO" id="GO:0006508">
    <property type="term" value="P:proteolysis"/>
    <property type="evidence" value="ECO:0007669"/>
    <property type="project" value="UniProtKB-KW"/>
</dbReference>
<feature type="region of interest" description="Disordered" evidence="10">
    <location>
        <begin position="2010"/>
        <end position="2074"/>
    </location>
</feature>
<accession>A0A8J6HEW4</accession>
<evidence type="ECO:0000256" key="2">
    <source>
        <dbReference type="ARBA" id="ARBA00022670"/>
    </source>
</evidence>
<keyword evidence="5" id="KW-0540">Nuclease</keyword>
<dbReference type="CDD" id="cd00303">
    <property type="entry name" value="retropepsin_like"/>
    <property type="match status" value="1"/>
</dbReference>
<dbReference type="GO" id="GO:0042575">
    <property type="term" value="C:DNA polymerase complex"/>
    <property type="evidence" value="ECO:0007669"/>
    <property type="project" value="UniProtKB-ARBA"/>
</dbReference>
<comment type="caution">
    <text evidence="14">The sequence shown here is derived from an EMBL/GenBank/DDBJ whole genome shotgun (WGS) entry which is preliminary data.</text>
</comment>
<dbReference type="Pfam" id="PF13650">
    <property type="entry name" value="Asp_protease_2"/>
    <property type="match status" value="1"/>
</dbReference>
<organism evidence="14 15">
    <name type="scientific">Tenebrio molitor</name>
    <name type="common">Yellow mealworm beetle</name>
    <dbReference type="NCBI Taxonomy" id="7067"/>
    <lineage>
        <taxon>Eukaryota</taxon>
        <taxon>Metazoa</taxon>
        <taxon>Ecdysozoa</taxon>
        <taxon>Arthropoda</taxon>
        <taxon>Hexapoda</taxon>
        <taxon>Insecta</taxon>
        <taxon>Pterygota</taxon>
        <taxon>Neoptera</taxon>
        <taxon>Endopterygota</taxon>
        <taxon>Coleoptera</taxon>
        <taxon>Polyphaga</taxon>
        <taxon>Cucujiformia</taxon>
        <taxon>Tenebrionidae</taxon>
        <taxon>Tenebrio</taxon>
    </lineage>
</organism>
<feature type="compositionally biased region" description="Polar residues" evidence="10">
    <location>
        <begin position="2032"/>
        <end position="2049"/>
    </location>
</feature>
<keyword evidence="3" id="KW-0808">Transferase</keyword>
<feature type="region of interest" description="Disordered" evidence="10">
    <location>
        <begin position="768"/>
        <end position="799"/>
    </location>
</feature>
<dbReference type="InterPro" id="IPR036397">
    <property type="entry name" value="RNaseH_sf"/>
</dbReference>
<keyword evidence="9" id="KW-0863">Zinc-finger</keyword>
<dbReference type="InterPro" id="IPR001878">
    <property type="entry name" value="Znf_CCHC"/>
</dbReference>
<dbReference type="GO" id="GO:0008270">
    <property type="term" value="F:zinc ion binding"/>
    <property type="evidence" value="ECO:0007669"/>
    <property type="project" value="UniProtKB-KW"/>
</dbReference>
<dbReference type="FunFam" id="3.30.70.270:FF:000026">
    <property type="entry name" value="Transposon Ty3-G Gag-Pol polyprotein"/>
    <property type="match status" value="1"/>
</dbReference>
<dbReference type="GO" id="GO:0008233">
    <property type="term" value="F:peptidase activity"/>
    <property type="evidence" value="ECO:0007669"/>
    <property type="project" value="UniProtKB-KW"/>
</dbReference>
<name>A0A8J6HEW4_TENMO</name>
<evidence type="ECO:0000256" key="9">
    <source>
        <dbReference type="PROSITE-ProRule" id="PRU00047"/>
    </source>
</evidence>
<evidence type="ECO:0000259" key="12">
    <source>
        <dbReference type="PROSITE" id="PS50878"/>
    </source>
</evidence>
<keyword evidence="9" id="KW-0862">Zinc</keyword>
<dbReference type="SUPFAM" id="SSF56672">
    <property type="entry name" value="DNA/RNA polymerases"/>
    <property type="match status" value="1"/>
</dbReference>
<dbReference type="Pfam" id="PF00078">
    <property type="entry name" value="RVT_1"/>
    <property type="match status" value="1"/>
</dbReference>
<evidence type="ECO:0000256" key="7">
    <source>
        <dbReference type="ARBA" id="ARBA00022801"/>
    </source>
</evidence>
<dbReference type="InterPro" id="IPR012337">
    <property type="entry name" value="RNaseH-like_sf"/>
</dbReference>
<dbReference type="FunFam" id="3.30.420.10:FF:000032">
    <property type="entry name" value="Retrovirus-related Pol polyprotein from transposon 297-like Protein"/>
    <property type="match status" value="2"/>
</dbReference>
<sequence>MLHVDALSRNPVEKPVGLEDIDVFTINVSEDDWVLAAQLQDERLKYVREVLLRTPQDGEEEKIHGDFVLRNNRVFRKTVEGLRWAVPKTARRQLTMLNHDTKGHFSLEKTLGLMKQSYWFPGMRQYVKRYIKGCLGCLYNKEPAGKRPGFLFPIEKVGVPMHTLHLDHLGPFVKSRRKNAYLIVAVDAFTKFIIMKAVPNTKTTHVEKFLKERIIEIFGVPKRLVTDRGTCFTSERFKQTCKRLGTKHILNATATPRANGQVERYNRTLLASIAATFSDEETWDHEISKVAWGLNTTINKATGESPFKLMFGYVPRSMHDAFLANEVDTDQYDKNVNKTRSEVEERLQLAGQCAKSRHDKKRCVPKTFHEGELVVVRKVRTTNEGSSKKLLPKYEGPFKIQRVLPHDRYVVSDLEGSRRSQRAYSGVHSVDKLKHYEACQSDDSDATDVPKQIDTPTRLLEDEKNSGWPSCKRQGRGEVTTSQNEDFPGSPTSPLSASPERGTSEDSDHRGRTKGVQEWDKEQFKLKVNNEKLWFGLEDIVPDIHQAATKLLDEDLAKRQSRDGHTRQEQTRLQRLESLVEDLLRQKETPANRTPDVSGNENRQIKYITKTDCIPEFMPGNPNMTMSRWIFKIDQLGEVHGWDDVERTYHMQNGLRGLAKSWYDSLTTINYTWQQWKELLMKAFPEHTDYASCLHKMLNRTKLPNESMATYYYNKLEALQICKITGKDAVSCVIDGLHSTALQNGARAGRYETPESLYEEYLSRISDERQPEKRKMDDEPTRLNVERGKVHRGERLQRKVHDQRNRKVRCFNCSLEGHLANNCSRPRLSCKRCNRLGHSTENCRRTEKAGSALTISTTNETQQIYFVDCRVNKTPMRGYVDPGSSVVLIKEDAAKRLQLEMKHSDAVIKGFGGSETAVIGEVNIDLNIDEVEVKVPALVVPNAVQEIPILIGQPFVNHEGVMVVIRGETLTVVPEQALPILEGISPTKIAVWAKEATVIPAKHIAHVEVDTHPGNEERTIFIEAACRHYGNQLHLIPSGILTTKQSHIPIINLGNDDIHYKRGQVIARGEVCCEENDPTNVSTVLHLHAARNPITLDEIKVDYSTPPEVKDQLCKLLNQYRECFAQNYSELGQTDLTKMSIQLNSDKPVVYRPYRLAHTEREKVRKIIDELKENKIIRDSYSSYASPILLVRKKTGEDRLCIDFRALNKITVKDKYPIPRIEDQIDRLLGAKLFTSLDMASGYYQINMADSSIQKTAFVTPDGHFEFLRMPFGLVNAPAVFQRLVHEVLGPLRFTSTLVYMDDLLLPTASYDAGLKDLEKVLKVLRDAHLTLRLSKCSFFQTKVDYLGHEISAEGVRPGSAKIKAVQDFKTPQNVREVRQFLGLTSFFRKYIPNFAQLAKPLTMLTCKGADFVWESRQDRAFQELKARLTERPLLAIYSVDAETEVHTDASKTGLGGILFQKQEGNWKPIAYFSRQTTKEEQRYHSYELETLAVVQTLKKFRTYLIGIKFRVVTDCNALRTAFTKKDILPRVGRWWLTLQEFDFEVVYRPGAKMLHVDALSRNPVEKPVGLEDIDVFTINVSEDDWVLAAQLQDERLKYVREVLLRTPQDGEEEKIHGDFVLRNNRVFRKTVEGLRWAVPKTARRQLTMLNHDTKGHFSLEKTLGLMKQSYWFPGMRQYVKRYIKGCLGCLYNKEPAGKRPGFLFPIEKVGVPMHTLHLDHLGPFVKSRRKNAYLIVAVDAFTKFIIMKAVPNTKTTHVEKFLKERIIEIFGVPKRLVTDRGTCFTSERFKQTCKRLGTKHILNATATPRANGQVERYNRTLLASIAATFSDEETWDHEISKVAWGLNTTINKATGESPFKLMFGYVPRSMHDAFLANEVDTDQYDKNVNKTRSEVEERLQLAGQCAKSRHDKKRCVPKTFHEGELVVVRKVRTTNEGSSKKLLPKYEGPFKIQRVLPHDRYVVSDLEGSRRSQRAYSGVHSVDKLKHYEACQSDDSDATDVPKQIDTPTRLLEDEKNSGWPSCKRQGRGEVTTSQNEDFPGSPTSPLSASPERGTSEDSDHRGRTKGGTGSLR</sequence>
<evidence type="ECO:0000256" key="4">
    <source>
        <dbReference type="ARBA" id="ARBA00022695"/>
    </source>
</evidence>
<reference evidence="14" key="2">
    <citation type="submission" date="2021-08" db="EMBL/GenBank/DDBJ databases">
        <authorList>
            <person name="Eriksson T."/>
        </authorList>
    </citation>
    <scope>NUCLEOTIDE SEQUENCE</scope>
    <source>
        <strain evidence="14">Stoneville</strain>
        <tissue evidence="14">Whole head</tissue>
    </source>
</reference>
<dbReference type="SMART" id="SM00343">
    <property type="entry name" value="ZnF_C2HC"/>
    <property type="match status" value="2"/>
</dbReference>
<dbReference type="Gene3D" id="3.30.70.270">
    <property type="match status" value="2"/>
</dbReference>
<proteinExistence type="predicted"/>
<dbReference type="Gene3D" id="2.40.70.10">
    <property type="entry name" value="Acid Proteases"/>
    <property type="match status" value="1"/>
</dbReference>
<dbReference type="GO" id="GO:0003676">
    <property type="term" value="F:nucleic acid binding"/>
    <property type="evidence" value="ECO:0007669"/>
    <property type="project" value="InterPro"/>
</dbReference>
<dbReference type="Gene3D" id="4.10.60.10">
    <property type="entry name" value="Zinc finger, CCHC-type"/>
    <property type="match status" value="1"/>
</dbReference>
<dbReference type="CDD" id="cd09274">
    <property type="entry name" value="RNase_HI_RT_Ty3"/>
    <property type="match status" value="1"/>
</dbReference>
<dbReference type="Gene3D" id="1.10.340.70">
    <property type="match status" value="2"/>
</dbReference>
<keyword evidence="7" id="KW-0378">Hydrolase</keyword>
<dbReference type="PANTHER" id="PTHR37984:SF5">
    <property type="entry name" value="PROTEIN NYNRIN-LIKE"/>
    <property type="match status" value="1"/>
</dbReference>
<dbReference type="Pfam" id="PF17917">
    <property type="entry name" value="RT_RNaseH"/>
    <property type="match status" value="1"/>
</dbReference>
<dbReference type="PROSITE" id="PS50158">
    <property type="entry name" value="ZF_CCHC"/>
    <property type="match status" value="1"/>
</dbReference>
<dbReference type="SUPFAM" id="SSF50630">
    <property type="entry name" value="Acid proteases"/>
    <property type="match status" value="1"/>
</dbReference>
<protein>
    <recommendedName>
        <fullName evidence="1">RNA-directed DNA polymerase</fullName>
        <ecNumber evidence="1">2.7.7.49</ecNumber>
    </recommendedName>
</protein>
<evidence type="ECO:0000313" key="15">
    <source>
        <dbReference type="Proteomes" id="UP000719412"/>
    </source>
</evidence>
<dbReference type="CDD" id="cd01647">
    <property type="entry name" value="RT_LTR"/>
    <property type="match status" value="1"/>
</dbReference>
<reference evidence="14" key="1">
    <citation type="journal article" date="2020" name="J Insects Food Feed">
        <title>The yellow mealworm (Tenebrio molitor) genome: a resource for the emerging insects as food and feed industry.</title>
        <authorList>
            <person name="Eriksson T."/>
            <person name="Andere A."/>
            <person name="Kelstrup H."/>
            <person name="Emery V."/>
            <person name="Picard C."/>
        </authorList>
    </citation>
    <scope>NUCLEOTIDE SEQUENCE</scope>
    <source>
        <strain evidence="14">Stoneville</strain>
        <tissue evidence="14">Whole head</tissue>
    </source>
</reference>
<feature type="region of interest" description="Disordered" evidence="10">
    <location>
        <begin position="457"/>
        <end position="518"/>
    </location>
</feature>
<evidence type="ECO:0000259" key="13">
    <source>
        <dbReference type="PROSITE" id="PS50994"/>
    </source>
</evidence>
<dbReference type="GO" id="GO:0003964">
    <property type="term" value="F:RNA-directed DNA polymerase activity"/>
    <property type="evidence" value="ECO:0007669"/>
    <property type="project" value="UniProtKB-KW"/>
</dbReference>
<keyword evidence="15" id="KW-1185">Reference proteome</keyword>
<dbReference type="Gene3D" id="3.30.420.10">
    <property type="entry name" value="Ribonuclease H-like superfamily/Ribonuclease H"/>
    <property type="match status" value="2"/>
</dbReference>
<dbReference type="EMBL" id="JABDTM020025237">
    <property type="protein sequence ID" value="KAH0813479.1"/>
    <property type="molecule type" value="Genomic_DNA"/>
</dbReference>
<dbReference type="InterPro" id="IPR041588">
    <property type="entry name" value="Integrase_H2C2"/>
</dbReference>
<dbReference type="InterPro" id="IPR041373">
    <property type="entry name" value="RT_RNaseH"/>
</dbReference>
<evidence type="ECO:0000256" key="3">
    <source>
        <dbReference type="ARBA" id="ARBA00022679"/>
    </source>
</evidence>
<dbReference type="InterPro" id="IPR050951">
    <property type="entry name" value="Retrovirus_Pol_polyprotein"/>
</dbReference>
<dbReference type="SUPFAM" id="SSF53098">
    <property type="entry name" value="Ribonuclease H-like"/>
    <property type="match status" value="2"/>
</dbReference>
<evidence type="ECO:0000256" key="8">
    <source>
        <dbReference type="ARBA" id="ARBA00022918"/>
    </source>
</evidence>
<feature type="domain" description="Reverse transcriptase" evidence="12">
    <location>
        <begin position="1172"/>
        <end position="1351"/>
    </location>
</feature>
<keyword evidence="4" id="KW-0548">Nucleotidyltransferase</keyword>
<evidence type="ECO:0000256" key="6">
    <source>
        <dbReference type="ARBA" id="ARBA00022759"/>
    </source>
</evidence>
<dbReference type="GO" id="GO:0015074">
    <property type="term" value="P:DNA integration"/>
    <property type="evidence" value="ECO:0007669"/>
    <property type="project" value="InterPro"/>
</dbReference>